<feature type="compositionally biased region" description="Polar residues" evidence="1">
    <location>
        <begin position="163"/>
        <end position="179"/>
    </location>
</feature>
<organism evidence="2">
    <name type="scientific">Physcomitrium patens</name>
    <name type="common">Spreading-leaved earth moss</name>
    <name type="synonym">Physcomitrella patens</name>
    <dbReference type="NCBI Taxonomy" id="3218"/>
    <lineage>
        <taxon>Eukaryota</taxon>
        <taxon>Viridiplantae</taxon>
        <taxon>Streptophyta</taxon>
        <taxon>Embryophyta</taxon>
        <taxon>Bryophyta</taxon>
        <taxon>Bryophytina</taxon>
        <taxon>Bryopsida</taxon>
        <taxon>Funariidae</taxon>
        <taxon>Funariales</taxon>
        <taxon>Funariaceae</taxon>
        <taxon>Physcomitrium</taxon>
    </lineage>
</organism>
<reference evidence="2 4" key="1">
    <citation type="journal article" date="2008" name="Science">
        <title>The Physcomitrella genome reveals evolutionary insights into the conquest of land by plants.</title>
        <authorList>
            <person name="Rensing S."/>
            <person name="Lang D."/>
            <person name="Zimmer A."/>
            <person name="Terry A."/>
            <person name="Salamov A."/>
            <person name="Shapiro H."/>
            <person name="Nishiyama T."/>
            <person name="Perroud P.-F."/>
            <person name="Lindquist E."/>
            <person name="Kamisugi Y."/>
            <person name="Tanahashi T."/>
            <person name="Sakakibara K."/>
            <person name="Fujita T."/>
            <person name="Oishi K."/>
            <person name="Shin-I T."/>
            <person name="Kuroki Y."/>
            <person name="Toyoda A."/>
            <person name="Suzuki Y."/>
            <person name="Hashimoto A."/>
            <person name="Yamaguchi K."/>
            <person name="Sugano A."/>
            <person name="Kohara Y."/>
            <person name="Fujiyama A."/>
            <person name="Anterola A."/>
            <person name="Aoki S."/>
            <person name="Ashton N."/>
            <person name="Barbazuk W.B."/>
            <person name="Barker E."/>
            <person name="Bennetzen J."/>
            <person name="Bezanilla M."/>
            <person name="Blankenship R."/>
            <person name="Cho S.H."/>
            <person name="Dutcher S."/>
            <person name="Estelle M."/>
            <person name="Fawcett J.A."/>
            <person name="Gundlach H."/>
            <person name="Hanada K."/>
            <person name="Heyl A."/>
            <person name="Hicks K.A."/>
            <person name="Hugh J."/>
            <person name="Lohr M."/>
            <person name="Mayer K."/>
            <person name="Melkozernov A."/>
            <person name="Murata T."/>
            <person name="Nelson D."/>
            <person name="Pils B."/>
            <person name="Prigge M."/>
            <person name="Reiss B."/>
            <person name="Renner T."/>
            <person name="Rombauts S."/>
            <person name="Rushton P."/>
            <person name="Sanderfoot A."/>
            <person name="Schween G."/>
            <person name="Shiu S.-H."/>
            <person name="Stueber K."/>
            <person name="Theodoulou F.L."/>
            <person name="Tu H."/>
            <person name="Van de Peer Y."/>
            <person name="Verrier P.J."/>
            <person name="Waters E."/>
            <person name="Wood A."/>
            <person name="Yang L."/>
            <person name="Cove D."/>
            <person name="Cuming A."/>
            <person name="Hasebe M."/>
            <person name="Lucas S."/>
            <person name="Mishler D.B."/>
            <person name="Reski R."/>
            <person name="Grigoriev I."/>
            <person name="Quatrano R.S."/>
            <person name="Boore J.L."/>
        </authorList>
    </citation>
    <scope>NUCLEOTIDE SEQUENCE [LARGE SCALE GENOMIC DNA]</scope>
    <source>
        <strain evidence="3 4">cv. Gransden 2004</strain>
    </source>
</reference>
<reference evidence="2 4" key="2">
    <citation type="journal article" date="2018" name="Plant J.">
        <title>The Physcomitrella patens chromosome-scale assembly reveals moss genome structure and evolution.</title>
        <authorList>
            <person name="Lang D."/>
            <person name="Ullrich K.K."/>
            <person name="Murat F."/>
            <person name="Fuchs J."/>
            <person name="Jenkins J."/>
            <person name="Haas F.B."/>
            <person name="Piednoel M."/>
            <person name="Gundlach H."/>
            <person name="Van Bel M."/>
            <person name="Meyberg R."/>
            <person name="Vives C."/>
            <person name="Morata J."/>
            <person name="Symeonidi A."/>
            <person name="Hiss M."/>
            <person name="Muchero W."/>
            <person name="Kamisugi Y."/>
            <person name="Saleh O."/>
            <person name="Blanc G."/>
            <person name="Decker E.L."/>
            <person name="van Gessel N."/>
            <person name="Grimwood J."/>
            <person name="Hayes R.D."/>
            <person name="Graham S.W."/>
            <person name="Gunter L.E."/>
            <person name="McDaniel S.F."/>
            <person name="Hoernstein S.N.W."/>
            <person name="Larsson A."/>
            <person name="Li F.W."/>
            <person name="Perroud P.F."/>
            <person name="Phillips J."/>
            <person name="Ranjan P."/>
            <person name="Rokshar D.S."/>
            <person name="Rothfels C.J."/>
            <person name="Schneider L."/>
            <person name="Shu S."/>
            <person name="Stevenson D.W."/>
            <person name="Thummler F."/>
            <person name="Tillich M."/>
            <person name="Villarreal Aguilar J.C."/>
            <person name="Widiez T."/>
            <person name="Wong G.K."/>
            <person name="Wymore A."/>
            <person name="Zhang Y."/>
            <person name="Zimmer A.D."/>
            <person name="Quatrano R.S."/>
            <person name="Mayer K.F.X."/>
            <person name="Goodstein D."/>
            <person name="Casacuberta J.M."/>
            <person name="Vandepoele K."/>
            <person name="Reski R."/>
            <person name="Cuming A.C."/>
            <person name="Tuskan G.A."/>
            <person name="Maumus F."/>
            <person name="Salse J."/>
            <person name="Schmutz J."/>
            <person name="Rensing S.A."/>
        </authorList>
    </citation>
    <scope>NUCLEOTIDE SEQUENCE [LARGE SCALE GENOMIC DNA]</scope>
    <source>
        <strain evidence="3 4">cv. Gransden 2004</strain>
    </source>
</reference>
<dbReference type="EnsemblPlants" id="Pp3c10_20470V3.1">
    <property type="protein sequence ID" value="PAC:32899366.CDS.1"/>
    <property type="gene ID" value="Pp3c10_20470"/>
</dbReference>
<sequence length="391" mass="41927">MMSMPTGFSVEQALEGGGFFPAQPVKISAHPSFPVAVDPVYVAPARPYPVIVNPFKPRVALREYVRRLSGENKENDIGKEQMDSPSGLPKTKTLGLRRRHSGPPSSVVLGAQSEGVARDKRKFNAPRQTPVKRQREETNEDVNGDACQSLPFASVKPMEVEQSLGSSPSNRQPAESLTPSFKRHSQESFSPINRRPLAPLNFSTNRQVTELHTPITKPQSTERFMPPIHQIPSKPQFSGGPECGGSALNDNLFQLASGKRFQASAASKARAAALFESEVEPAGDSLFKLASGKQFQASAAAKARAAAMFESDVEPAGENLFNSASAKLFQASPAAKARAAALFESDVEPAGESLFKLASGKPFQASAAAKARAAALFESDADAMDHMSFDD</sequence>
<evidence type="ECO:0000313" key="2">
    <source>
        <dbReference type="EMBL" id="PNR47038.1"/>
    </source>
</evidence>
<dbReference type="InParanoid" id="A9SDB5"/>
<dbReference type="EMBL" id="ABEU02000010">
    <property type="protein sequence ID" value="PNR47038.1"/>
    <property type="molecule type" value="Genomic_DNA"/>
</dbReference>
<evidence type="ECO:0000313" key="3">
    <source>
        <dbReference type="EnsemblPlants" id="PAC:32899366.CDS.1"/>
    </source>
</evidence>
<evidence type="ECO:0000313" key="4">
    <source>
        <dbReference type="Proteomes" id="UP000006727"/>
    </source>
</evidence>
<dbReference type="Gramene" id="Pp3c10_20470V3.1">
    <property type="protein sequence ID" value="PAC:32899366.CDS.1"/>
    <property type="gene ID" value="Pp3c10_20470"/>
</dbReference>
<dbReference type="AlphaFoldDB" id="A9SDB5"/>
<protein>
    <submittedName>
        <fullName evidence="2 3">Uncharacterized protein</fullName>
    </submittedName>
</protein>
<dbReference type="Proteomes" id="UP000006727">
    <property type="component" value="Chromosome 10"/>
</dbReference>
<feature type="compositionally biased region" description="Basic and acidic residues" evidence="1">
    <location>
        <begin position="72"/>
        <end position="82"/>
    </location>
</feature>
<dbReference type="PaxDb" id="3218-PP1S67_191V6.1"/>
<evidence type="ECO:0000256" key="1">
    <source>
        <dbReference type="SAM" id="MobiDB-lite"/>
    </source>
</evidence>
<reference evidence="3" key="3">
    <citation type="submission" date="2020-12" db="UniProtKB">
        <authorList>
            <consortium name="EnsemblPlants"/>
        </authorList>
    </citation>
    <scope>IDENTIFICATION</scope>
</reference>
<accession>A9SDB5</accession>
<keyword evidence="4" id="KW-1185">Reference proteome</keyword>
<dbReference type="HOGENOM" id="CLU_706747_0_0_1"/>
<name>A9SDB5_PHYPA</name>
<proteinExistence type="predicted"/>
<gene>
    <name evidence="2" type="ORF">PHYPA_014158</name>
</gene>
<feature type="region of interest" description="Disordered" evidence="1">
    <location>
        <begin position="72"/>
        <end position="198"/>
    </location>
</feature>